<evidence type="ECO:0000259" key="7">
    <source>
        <dbReference type="Pfam" id="PF08281"/>
    </source>
</evidence>
<feature type="domain" description="RNA polymerase sigma factor 70 region 4 type 2" evidence="7">
    <location>
        <begin position="134"/>
        <end position="186"/>
    </location>
</feature>
<accession>A0A956NB14</accession>
<evidence type="ECO:0000256" key="5">
    <source>
        <dbReference type="ARBA" id="ARBA00023163"/>
    </source>
</evidence>
<dbReference type="Pfam" id="PF08281">
    <property type="entry name" value="Sigma70_r4_2"/>
    <property type="match status" value="1"/>
</dbReference>
<dbReference type="InterPro" id="IPR007627">
    <property type="entry name" value="RNA_pol_sigma70_r2"/>
</dbReference>
<keyword evidence="2" id="KW-0805">Transcription regulation</keyword>
<gene>
    <name evidence="8" type="ORF">KDA27_09125</name>
</gene>
<dbReference type="GO" id="GO:0016987">
    <property type="term" value="F:sigma factor activity"/>
    <property type="evidence" value="ECO:0007669"/>
    <property type="project" value="UniProtKB-KW"/>
</dbReference>
<name>A0A956NB14_UNCEI</name>
<dbReference type="GO" id="GO:0006352">
    <property type="term" value="P:DNA-templated transcription initiation"/>
    <property type="evidence" value="ECO:0007669"/>
    <property type="project" value="InterPro"/>
</dbReference>
<comment type="caution">
    <text evidence="8">The sequence shown here is derived from an EMBL/GenBank/DDBJ whole genome shotgun (WGS) entry which is preliminary data.</text>
</comment>
<evidence type="ECO:0000256" key="3">
    <source>
        <dbReference type="ARBA" id="ARBA00023082"/>
    </source>
</evidence>
<reference evidence="8" key="1">
    <citation type="submission" date="2020-04" db="EMBL/GenBank/DDBJ databases">
        <authorList>
            <person name="Zhang T."/>
        </authorList>
    </citation>
    <scope>NUCLEOTIDE SEQUENCE</scope>
    <source>
        <strain evidence="8">HKST-UBA02</strain>
    </source>
</reference>
<dbReference type="NCBIfam" id="TIGR02937">
    <property type="entry name" value="sigma70-ECF"/>
    <property type="match status" value="1"/>
</dbReference>
<dbReference type="PANTHER" id="PTHR43133:SF8">
    <property type="entry name" value="RNA POLYMERASE SIGMA FACTOR HI_1459-RELATED"/>
    <property type="match status" value="1"/>
</dbReference>
<dbReference type="InterPro" id="IPR036388">
    <property type="entry name" value="WH-like_DNA-bd_sf"/>
</dbReference>
<sequence>MSPHSDEPASLRSTADLLGLVRSGDERAIRELFLLYQPFLEKWASGRLPGHARGLVDTVDVVQVCLVRVLGHIDQFDARRPGAFLAYLRRSLLNQIRNEIRAAGSRPQSAAEVSDRADLLPSIEEEVGQETVEAYEAALSELPEEDQAAVILRVEFGLKYQEIADALARPSANAVRMQVTRALVKMAESMGE</sequence>
<evidence type="ECO:0000313" key="8">
    <source>
        <dbReference type="EMBL" id="MCA9755950.1"/>
    </source>
</evidence>
<dbReference type="InterPro" id="IPR014284">
    <property type="entry name" value="RNA_pol_sigma-70_dom"/>
</dbReference>
<evidence type="ECO:0000256" key="2">
    <source>
        <dbReference type="ARBA" id="ARBA00023015"/>
    </source>
</evidence>
<evidence type="ECO:0000256" key="4">
    <source>
        <dbReference type="ARBA" id="ARBA00023125"/>
    </source>
</evidence>
<comment type="similarity">
    <text evidence="1">Belongs to the sigma-70 factor family. ECF subfamily.</text>
</comment>
<evidence type="ECO:0000259" key="6">
    <source>
        <dbReference type="Pfam" id="PF04542"/>
    </source>
</evidence>
<keyword evidence="4" id="KW-0238">DNA-binding</keyword>
<protein>
    <submittedName>
        <fullName evidence="8">Sigma-70 family RNA polymerase sigma factor</fullName>
    </submittedName>
</protein>
<keyword evidence="5" id="KW-0804">Transcription</keyword>
<dbReference type="Gene3D" id="1.10.10.10">
    <property type="entry name" value="Winged helix-like DNA-binding domain superfamily/Winged helix DNA-binding domain"/>
    <property type="match status" value="1"/>
</dbReference>
<dbReference type="Gene3D" id="1.10.1740.10">
    <property type="match status" value="1"/>
</dbReference>
<dbReference type="EMBL" id="JAGQHS010000037">
    <property type="protein sequence ID" value="MCA9755950.1"/>
    <property type="molecule type" value="Genomic_DNA"/>
</dbReference>
<dbReference type="SUPFAM" id="SSF88659">
    <property type="entry name" value="Sigma3 and sigma4 domains of RNA polymerase sigma factors"/>
    <property type="match status" value="1"/>
</dbReference>
<organism evidence="8 9">
    <name type="scientific">Eiseniibacteriota bacterium</name>
    <dbReference type="NCBI Taxonomy" id="2212470"/>
    <lineage>
        <taxon>Bacteria</taxon>
        <taxon>Candidatus Eiseniibacteriota</taxon>
    </lineage>
</organism>
<keyword evidence="3" id="KW-0731">Sigma factor</keyword>
<dbReference type="InterPro" id="IPR013249">
    <property type="entry name" value="RNA_pol_sigma70_r4_t2"/>
</dbReference>
<dbReference type="InterPro" id="IPR013324">
    <property type="entry name" value="RNA_pol_sigma_r3/r4-like"/>
</dbReference>
<dbReference type="GO" id="GO:0003677">
    <property type="term" value="F:DNA binding"/>
    <property type="evidence" value="ECO:0007669"/>
    <property type="project" value="UniProtKB-KW"/>
</dbReference>
<feature type="domain" description="RNA polymerase sigma-70 region 2" evidence="6">
    <location>
        <begin position="33"/>
        <end position="104"/>
    </location>
</feature>
<proteinExistence type="inferred from homology"/>
<dbReference type="InterPro" id="IPR039425">
    <property type="entry name" value="RNA_pol_sigma-70-like"/>
</dbReference>
<evidence type="ECO:0000256" key="1">
    <source>
        <dbReference type="ARBA" id="ARBA00010641"/>
    </source>
</evidence>
<evidence type="ECO:0000313" key="9">
    <source>
        <dbReference type="Proteomes" id="UP000739538"/>
    </source>
</evidence>
<dbReference type="Pfam" id="PF04542">
    <property type="entry name" value="Sigma70_r2"/>
    <property type="match status" value="1"/>
</dbReference>
<dbReference type="Proteomes" id="UP000739538">
    <property type="component" value="Unassembled WGS sequence"/>
</dbReference>
<dbReference type="AlphaFoldDB" id="A0A956NB14"/>
<dbReference type="SUPFAM" id="SSF88946">
    <property type="entry name" value="Sigma2 domain of RNA polymerase sigma factors"/>
    <property type="match status" value="1"/>
</dbReference>
<dbReference type="PANTHER" id="PTHR43133">
    <property type="entry name" value="RNA POLYMERASE ECF-TYPE SIGMA FACTO"/>
    <property type="match status" value="1"/>
</dbReference>
<reference evidence="8" key="2">
    <citation type="journal article" date="2021" name="Microbiome">
        <title>Successional dynamics and alternative stable states in a saline activated sludge microbial community over 9 years.</title>
        <authorList>
            <person name="Wang Y."/>
            <person name="Ye J."/>
            <person name="Ju F."/>
            <person name="Liu L."/>
            <person name="Boyd J.A."/>
            <person name="Deng Y."/>
            <person name="Parks D.H."/>
            <person name="Jiang X."/>
            <person name="Yin X."/>
            <person name="Woodcroft B.J."/>
            <person name="Tyson G.W."/>
            <person name="Hugenholtz P."/>
            <person name="Polz M.F."/>
            <person name="Zhang T."/>
        </authorList>
    </citation>
    <scope>NUCLEOTIDE SEQUENCE</scope>
    <source>
        <strain evidence="8">HKST-UBA02</strain>
    </source>
</reference>
<dbReference type="InterPro" id="IPR013325">
    <property type="entry name" value="RNA_pol_sigma_r2"/>
</dbReference>